<feature type="transmembrane region" description="Helical" evidence="2">
    <location>
        <begin position="65"/>
        <end position="88"/>
    </location>
</feature>
<feature type="compositionally biased region" description="Basic and acidic residues" evidence="1">
    <location>
        <begin position="45"/>
        <end position="54"/>
    </location>
</feature>
<accession>A0ABW2SPQ7</accession>
<reference evidence="4" key="1">
    <citation type="journal article" date="2019" name="Int. J. Syst. Evol. Microbiol.">
        <title>The Global Catalogue of Microorganisms (GCM) 10K type strain sequencing project: providing services to taxonomists for standard genome sequencing and annotation.</title>
        <authorList>
            <consortium name="The Broad Institute Genomics Platform"/>
            <consortium name="The Broad Institute Genome Sequencing Center for Infectious Disease"/>
            <person name="Wu L."/>
            <person name="Ma J."/>
        </authorList>
    </citation>
    <scope>NUCLEOTIDE SEQUENCE [LARGE SCALE GENOMIC DNA]</scope>
    <source>
        <strain evidence="4">CCUG 56698</strain>
    </source>
</reference>
<feature type="transmembrane region" description="Helical" evidence="2">
    <location>
        <begin position="205"/>
        <end position="224"/>
    </location>
</feature>
<name>A0ABW2SPQ7_9ACTO</name>
<keyword evidence="2" id="KW-0812">Transmembrane</keyword>
<keyword evidence="4" id="KW-1185">Reference proteome</keyword>
<feature type="transmembrane region" description="Helical" evidence="2">
    <location>
        <begin position="108"/>
        <end position="133"/>
    </location>
</feature>
<keyword evidence="2" id="KW-1133">Transmembrane helix</keyword>
<evidence type="ECO:0000256" key="2">
    <source>
        <dbReference type="SAM" id="Phobius"/>
    </source>
</evidence>
<keyword evidence="2" id="KW-0472">Membrane</keyword>
<protein>
    <recommendedName>
        <fullName evidence="5">Beta-carotene 15,15'-monooxygenase</fullName>
    </recommendedName>
</protein>
<feature type="transmembrane region" description="Helical" evidence="2">
    <location>
        <begin position="154"/>
        <end position="174"/>
    </location>
</feature>
<gene>
    <name evidence="3" type="ORF">ACFQWG_13195</name>
</gene>
<dbReference type="Proteomes" id="UP001596527">
    <property type="component" value="Unassembled WGS sequence"/>
</dbReference>
<evidence type="ECO:0000313" key="3">
    <source>
        <dbReference type="EMBL" id="MFC7582149.1"/>
    </source>
</evidence>
<sequence>MDSPPTDSDHADIPEVTLVFEDDPPGGGARSARTGPQGRSGEAASVHRDGADVGHHLPQGRVAPAALGVVLGAVAVLGILVVNLAPAFSLAGVTTAADLGAPAAVAALARLATTLFGPLCAVAVTLGAALLLARRGLRMGGGPVRALMGSRRSVAFLSVMVTAWMLEGLVATVTAGTVPFVVQASAFAAALAAGLTVTAPRESRLATGLISAAVVVAVSVALVLAGFSTLVAGVGSVVVGVVSVLLGAAAWNRWFAPALEARDALRRTRSAGW</sequence>
<feature type="transmembrane region" description="Helical" evidence="2">
    <location>
        <begin position="230"/>
        <end position="252"/>
    </location>
</feature>
<evidence type="ECO:0000313" key="4">
    <source>
        <dbReference type="Proteomes" id="UP001596527"/>
    </source>
</evidence>
<feature type="transmembrane region" description="Helical" evidence="2">
    <location>
        <begin position="180"/>
        <end position="198"/>
    </location>
</feature>
<organism evidence="3 4">
    <name type="scientific">Schaalia naturae</name>
    <dbReference type="NCBI Taxonomy" id="635203"/>
    <lineage>
        <taxon>Bacteria</taxon>
        <taxon>Bacillati</taxon>
        <taxon>Actinomycetota</taxon>
        <taxon>Actinomycetes</taxon>
        <taxon>Actinomycetales</taxon>
        <taxon>Actinomycetaceae</taxon>
        <taxon>Schaalia</taxon>
    </lineage>
</organism>
<evidence type="ECO:0000256" key="1">
    <source>
        <dbReference type="SAM" id="MobiDB-lite"/>
    </source>
</evidence>
<comment type="caution">
    <text evidence="3">The sequence shown here is derived from an EMBL/GenBank/DDBJ whole genome shotgun (WGS) entry which is preliminary data.</text>
</comment>
<dbReference type="RefSeq" id="WP_380976024.1">
    <property type="nucleotide sequence ID" value="NZ_JBHTEF010000001.1"/>
</dbReference>
<proteinExistence type="predicted"/>
<feature type="region of interest" description="Disordered" evidence="1">
    <location>
        <begin position="1"/>
        <end position="54"/>
    </location>
</feature>
<evidence type="ECO:0008006" key="5">
    <source>
        <dbReference type="Google" id="ProtNLM"/>
    </source>
</evidence>
<dbReference type="EMBL" id="JBHTEF010000001">
    <property type="protein sequence ID" value="MFC7582149.1"/>
    <property type="molecule type" value="Genomic_DNA"/>
</dbReference>